<dbReference type="Pfam" id="PF00633">
    <property type="entry name" value="HHH"/>
    <property type="match status" value="1"/>
</dbReference>
<evidence type="ECO:0000313" key="12">
    <source>
        <dbReference type="EMBL" id="MST96035.1"/>
    </source>
</evidence>
<dbReference type="InterPro" id="IPR005759">
    <property type="entry name" value="Nth"/>
</dbReference>
<keyword evidence="12" id="KW-0540">Nuclease</keyword>
<comment type="similarity">
    <text evidence="1 10">Belongs to the Nth/MutY family.</text>
</comment>
<comment type="cofactor">
    <cofactor evidence="10">
        <name>[4Fe-4S] cluster</name>
        <dbReference type="ChEBI" id="CHEBI:49883"/>
    </cofactor>
    <text evidence="10">Binds 1 [4Fe-4S] cluster.</text>
</comment>
<name>A0A844FZI0_9BACT</name>
<dbReference type="GO" id="GO:0140078">
    <property type="term" value="F:class I DNA-(apurinic or apyrimidinic site) endonuclease activity"/>
    <property type="evidence" value="ECO:0007669"/>
    <property type="project" value="UniProtKB-EC"/>
</dbReference>
<evidence type="ECO:0000256" key="5">
    <source>
        <dbReference type="ARBA" id="ARBA00022801"/>
    </source>
</evidence>
<dbReference type="HAMAP" id="MF_00942">
    <property type="entry name" value="Nth"/>
    <property type="match status" value="1"/>
</dbReference>
<keyword evidence="2 10" id="KW-0004">4Fe-4S</keyword>
<protein>
    <recommendedName>
        <fullName evidence="10">Endonuclease III</fullName>
        <ecNumber evidence="10">4.2.99.18</ecNumber>
    </recommendedName>
    <alternativeName>
        <fullName evidence="10">DNA-(apurinic or apyrimidinic site) lyase</fullName>
    </alternativeName>
</protein>
<dbReference type="GO" id="GO:0006285">
    <property type="term" value="P:base-excision repair, AP site formation"/>
    <property type="evidence" value="ECO:0007669"/>
    <property type="project" value="TreeGrafter"/>
</dbReference>
<dbReference type="FunFam" id="1.10.340.30:FF:000001">
    <property type="entry name" value="Endonuclease III"/>
    <property type="match status" value="1"/>
</dbReference>
<evidence type="ECO:0000313" key="13">
    <source>
        <dbReference type="Proteomes" id="UP000435649"/>
    </source>
</evidence>
<feature type="binding site" evidence="10">
    <location>
        <position position="205"/>
    </location>
    <ligand>
        <name>[4Fe-4S] cluster</name>
        <dbReference type="ChEBI" id="CHEBI:49883"/>
    </ligand>
</feature>
<comment type="caution">
    <text evidence="12">The sequence shown here is derived from an EMBL/GenBank/DDBJ whole genome shotgun (WGS) entry which is preliminary data.</text>
</comment>
<evidence type="ECO:0000256" key="4">
    <source>
        <dbReference type="ARBA" id="ARBA00022763"/>
    </source>
</evidence>
<dbReference type="Proteomes" id="UP000435649">
    <property type="component" value="Unassembled WGS sequence"/>
</dbReference>
<dbReference type="EC" id="4.2.99.18" evidence="10"/>
<keyword evidence="8 10" id="KW-0234">DNA repair</keyword>
<keyword evidence="13" id="KW-1185">Reference proteome</keyword>
<evidence type="ECO:0000256" key="1">
    <source>
        <dbReference type="ARBA" id="ARBA00008343"/>
    </source>
</evidence>
<gene>
    <name evidence="10 12" type="primary">nth</name>
    <name evidence="12" type="ORF">FYJ85_03120</name>
</gene>
<keyword evidence="12" id="KW-0255">Endonuclease</keyword>
<evidence type="ECO:0000256" key="3">
    <source>
        <dbReference type="ARBA" id="ARBA00022723"/>
    </source>
</evidence>
<dbReference type="InterPro" id="IPR000445">
    <property type="entry name" value="HhH_motif"/>
</dbReference>
<dbReference type="RefSeq" id="WP_106054850.1">
    <property type="nucleotide sequence ID" value="NZ_CALXOB010000031.1"/>
</dbReference>
<dbReference type="GO" id="GO:0051539">
    <property type="term" value="F:4 iron, 4 sulfur cluster binding"/>
    <property type="evidence" value="ECO:0007669"/>
    <property type="project" value="UniProtKB-UniRule"/>
</dbReference>
<keyword evidence="9 10" id="KW-0326">Glycosidase</keyword>
<feature type="domain" description="HhH-GPD" evidence="11">
    <location>
        <begin position="39"/>
        <end position="186"/>
    </location>
</feature>
<dbReference type="InterPro" id="IPR023170">
    <property type="entry name" value="HhH_base_excis_C"/>
</dbReference>
<dbReference type="Gene3D" id="1.10.1670.10">
    <property type="entry name" value="Helix-hairpin-Helix base-excision DNA repair enzymes (C-terminal)"/>
    <property type="match status" value="1"/>
</dbReference>
<evidence type="ECO:0000256" key="10">
    <source>
        <dbReference type="HAMAP-Rule" id="MF_00942"/>
    </source>
</evidence>
<evidence type="ECO:0000256" key="8">
    <source>
        <dbReference type="ARBA" id="ARBA00023204"/>
    </source>
</evidence>
<sequence length="211" mass="23600">MATKAQWKKLYDDLYALYGDLCCPLDHVTPFRLLCSVMLSAQCRDDRVNEITKELFRVAPDPAAMAALEVSEIAEIIKACGLYRNKSENLSKTAKMLLDEFGGEVPRTMDELTRLPGIGRKSANVVLGNAFGIPGFPADTHVIRVLNRIGYVSTPDPVKIEAEVNAGTPPELWTNFSHLIIVHGRRVCHAGNRPECDRCPLTDRCRYFKEH</sequence>
<feature type="binding site" evidence="10">
    <location>
        <position position="188"/>
    </location>
    <ligand>
        <name>[4Fe-4S] cluster</name>
        <dbReference type="ChEBI" id="CHEBI:49883"/>
    </ligand>
</feature>
<feature type="binding site" evidence="10">
    <location>
        <position position="199"/>
    </location>
    <ligand>
        <name>[4Fe-4S] cluster</name>
        <dbReference type="ChEBI" id="CHEBI:49883"/>
    </ligand>
</feature>
<reference evidence="12 13" key="1">
    <citation type="submission" date="2019-08" db="EMBL/GenBank/DDBJ databases">
        <title>In-depth cultivation of the pig gut microbiome towards novel bacterial diversity and tailored functional studies.</title>
        <authorList>
            <person name="Wylensek D."/>
            <person name="Hitch T.C.A."/>
            <person name="Clavel T."/>
        </authorList>
    </citation>
    <scope>NUCLEOTIDE SEQUENCE [LARGE SCALE GENOMIC DNA]</scope>
    <source>
        <strain evidence="12 13">BBE-744-WT-12</strain>
    </source>
</reference>
<dbReference type="PROSITE" id="PS01155">
    <property type="entry name" value="ENDONUCLEASE_III_2"/>
    <property type="match status" value="1"/>
</dbReference>
<accession>A0A844FZI0</accession>
<feature type="binding site" evidence="10">
    <location>
        <position position="196"/>
    </location>
    <ligand>
        <name>[4Fe-4S] cluster</name>
        <dbReference type="ChEBI" id="CHEBI:49883"/>
    </ligand>
</feature>
<dbReference type="Pfam" id="PF00730">
    <property type="entry name" value="HhH-GPD"/>
    <property type="match status" value="1"/>
</dbReference>
<dbReference type="AlphaFoldDB" id="A0A844FZI0"/>
<keyword evidence="4 10" id="KW-0227">DNA damage</keyword>
<keyword evidence="3 10" id="KW-0479">Metal-binding</keyword>
<dbReference type="SMART" id="SM00478">
    <property type="entry name" value="ENDO3c"/>
    <property type="match status" value="1"/>
</dbReference>
<dbReference type="GO" id="GO:0019104">
    <property type="term" value="F:DNA N-glycosylase activity"/>
    <property type="evidence" value="ECO:0007669"/>
    <property type="project" value="UniProtKB-UniRule"/>
</dbReference>
<dbReference type="GO" id="GO:0003677">
    <property type="term" value="F:DNA binding"/>
    <property type="evidence" value="ECO:0007669"/>
    <property type="project" value="UniProtKB-UniRule"/>
</dbReference>
<keyword evidence="10" id="KW-0456">Lyase</keyword>
<comment type="catalytic activity">
    <reaction evidence="10">
        <text>2'-deoxyribonucleotide-(2'-deoxyribose 5'-phosphate)-2'-deoxyribonucleotide-DNA = a 3'-end 2'-deoxyribonucleotide-(2,3-dehydro-2,3-deoxyribose 5'-phosphate)-DNA + a 5'-end 5'-phospho-2'-deoxyribonucleoside-DNA + H(+)</text>
        <dbReference type="Rhea" id="RHEA:66592"/>
        <dbReference type="Rhea" id="RHEA-COMP:13180"/>
        <dbReference type="Rhea" id="RHEA-COMP:16897"/>
        <dbReference type="Rhea" id="RHEA-COMP:17067"/>
        <dbReference type="ChEBI" id="CHEBI:15378"/>
        <dbReference type="ChEBI" id="CHEBI:136412"/>
        <dbReference type="ChEBI" id="CHEBI:157695"/>
        <dbReference type="ChEBI" id="CHEBI:167181"/>
        <dbReference type="EC" id="4.2.99.18"/>
    </reaction>
</comment>
<evidence type="ECO:0000256" key="6">
    <source>
        <dbReference type="ARBA" id="ARBA00023004"/>
    </source>
</evidence>
<dbReference type="PIRSF" id="PIRSF001435">
    <property type="entry name" value="Nth"/>
    <property type="match status" value="1"/>
</dbReference>
<dbReference type="Gene3D" id="1.10.340.30">
    <property type="entry name" value="Hypothetical protein, domain 2"/>
    <property type="match status" value="1"/>
</dbReference>
<dbReference type="PANTHER" id="PTHR10359">
    <property type="entry name" value="A/G-SPECIFIC ADENINE GLYCOSYLASE/ENDONUCLEASE III"/>
    <property type="match status" value="1"/>
</dbReference>
<dbReference type="EMBL" id="VUNS01000002">
    <property type="protein sequence ID" value="MST96035.1"/>
    <property type="molecule type" value="Genomic_DNA"/>
</dbReference>
<keyword evidence="5 10" id="KW-0378">Hydrolase</keyword>
<keyword evidence="7 10" id="KW-0411">Iron-sulfur</keyword>
<keyword evidence="6 10" id="KW-0408">Iron</keyword>
<dbReference type="InterPro" id="IPR003265">
    <property type="entry name" value="HhH-GPD_domain"/>
</dbReference>
<keyword evidence="10" id="KW-0238">DNA-binding</keyword>
<evidence type="ECO:0000256" key="9">
    <source>
        <dbReference type="ARBA" id="ARBA00023295"/>
    </source>
</evidence>
<proteinExistence type="inferred from homology"/>
<comment type="function">
    <text evidence="10">DNA repair enzyme that has both DNA N-glycosylase activity and AP-lyase activity. The DNA N-glycosylase activity releases various damaged pyrimidines from DNA by cleaving the N-glycosidic bond, leaving an AP (apurinic/apyrimidinic) site. The AP-lyase activity cleaves the phosphodiester bond 3' to the AP site by a beta-elimination, leaving a 3'-terminal unsaturated sugar and a product with a terminal 5'-phosphate.</text>
</comment>
<dbReference type="InterPro" id="IPR011257">
    <property type="entry name" value="DNA_glycosylase"/>
</dbReference>
<organism evidence="12 13">
    <name type="scientific">Victivallis lenta</name>
    <dbReference type="NCBI Taxonomy" id="2606640"/>
    <lineage>
        <taxon>Bacteria</taxon>
        <taxon>Pseudomonadati</taxon>
        <taxon>Lentisphaerota</taxon>
        <taxon>Lentisphaeria</taxon>
        <taxon>Victivallales</taxon>
        <taxon>Victivallaceae</taxon>
        <taxon>Victivallis</taxon>
    </lineage>
</organism>
<dbReference type="CDD" id="cd00056">
    <property type="entry name" value="ENDO3c"/>
    <property type="match status" value="1"/>
</dbReference>
<dbReference type="SUPFAM" id="SSF48150">
    <property type="entry name" value="DNA-glycosylase"/>
    <property type="match status" value="1"/>
</dbReference>
<evidence type="ECO:0000256" key="7">
    <source>
        <dbReference type="ARBA" id="ARBA00023014"/>
    </source>
</evidence>
<evidence type="ECO:0000259" key="11">
    <source>
        <dbReference type="SMART" id="SM00478"/>
    </source>
</evidence>
<dbReference type="GO" id="GO:0046872">
    <property type="term" value="F:metal ion binding"/>
    <property type="evidence" value="ECO:0007669"/>
    <property type="project" value="UniProtKB-KW"/>
</dbReference>
<dbReference type="NCBIfam" id="TIGR01083">
    <property type="entry name" value="nth"/>
    <property type="match status" value="1"/>
</dbReference>
<dbReference type="InterPro" id="IPR004036">
    <property type="entry name" value="Endonuclease-III-like_CS2"/>
</dbReference>
<evidence type="ECO:0000256" key="2">
    <source>
        <dbReference type="ARBA" id="ARBA00022485"/>
    </source>
</evidence>
<dbReference type="PANTHER" id="PTHR10359:SF18">
    <property type="entry name" value="ENDONUCLEASE III"/>
    <property type="match status" value="1"/>
</dbReference>